<feature type="domain" description="RING-CH-type" evidence="6">
    <location>
        <begin position="74"/>
        <end position="165"/>
    </location>
</feature>
<evidence type="ECO:0000313" key="8">
    <source>
        <dbReference type="Proteomes" id="UP000887226"/>
    </source>
</evidence>
<dbReference type="InterPro" id="IPR011016">
    <property type="entry name" value="Znf_RING-CH"/>
</dbReference>
<keyword evidence="5" id="KW-0812">Transmembrane</keyword>
<comment type="caution">
    <text evidence="7">The sequence shown here is derived from an EMBL/GenBank/DDBJ whole genome shotgun (WGS) entry which is preliminary data.</text>
</comment>
<feature type="region of interest" description="Disordered" evidence="4">
    <location>
        <begin position="1"/>
        <end position="51"/>
    </location>
</feature>
<feature type="compositionally biased region" description="Acidic residues" evidence="4">
    <location>
        <begin position="328"/>
        <end position="342"/>
    </location>
</feature>
<keyword evidence="1" id="KW-0479">Metal-binding</keyword>
<evidence type="ECO:0000256" key="4">
    <source>
        <dbReference type="SAM" id="MobiDB-lite"/>
    </source>
</evidence>
<dbReference type="EMBL" id="MU253754">
    <property type="protein sequence ID" value="KAG9248167.1"/>
    <property type="molecule type" value="Genomic_DNA"/>
</dbReference>
<feature type="transmembrane region" description="Helical" evidence="5">
    <location>
        <begin position="241"/>
        <end position="264"/>
    </location>
</feature>
<organism evidence="7 8">
    <name type="scientific">Calycina marina</name>
    <dbReference type="NCBI Taxonomy" id="1763456"/>
    <lineage>
        <taxon>Eukaryota</taxon>
        <taxon>Fungi</taxon>
        <taxon>Dikarya</taxon>
        <taxon>Ascomycota</taxon>
        <taxon>Pezizomycotina</taxon>
        <taxon>Leotiomycetes</taxon>
        <taxon>Helotiales</taxon>
        <taxon>Pezizellaceae</taxon>
        <taxon>Calycina</taxon>
    </lineage>
</organism>
<dbReference type="AlphaFoldDB" id="A0A9P7ZA99"/>
<feature type="transmembrane region" description="Helical" evidence="5">
    <location>
        <begin position="285"/>
        <end position="306"/>
    </location>
</feature>
<reference evidence="7" key="1">
    <citation type="journal article" date="2021" name="IMA Fungus">
        <title>Genomic characterization of three marine fungi, including Emericellopsis atlantica sp. nov. with signatures of a generalist lifestyle and marine biomass degradation.</title>
        <authorList>
            <person name="Hagestad O.C."/>
            <person name="Hou L."/>
            <person name="Andersen J.H."/>
            <person name="Hansen E.H."/>
            <person name="Altermark B."/>
            <person name="Li C."/>
            <person name="Kuhnert E."/>
            <person name="Cox R.J."/>
            <person name="Crous P.W."/>
            <person name="Spatafora J.W."/>
            <person name="Lail K."/>
            <person name="Amirebrahimi M."/>
            <person name="Lipzen A."/>
            <person name="Pangilinan J."/>
            <person name="Andreopoulos W."/>
            <person name="Hayes R.D."/>
            <person name="Ng V."/>
            <person name="Grigoriev I.V."/>
            <person name="Jackson S.A."/>
            <person name="Sutton T.D.S."/>
            <person name="Dobson A.D.W."/>
            <person name="Rama T."/>
        </authorList>
    </citation>
    <scope>NUCLEOTIDE SEQUENCE</scope>
    <source>
        <strain evidence="7">TRa3180A</strain>
    </source>
</reference>
<evidence type="ECO:0000256" key="3">
    <source>
        <dbReference type="ARBA" id="ARBA00022833"/>
    </source>
</evidence>
<dbReference type="CDD" id="cd16495">
    <property type="entry name" value="RING_CH-C4HC3_MARCH"/>
    <property type="match status" value="1"/>
</dbReference>
<evidence type="ECO:0000256" key="5">
    <source>
        <dbReference type="SAM" id="Phobius"/>
    </source>
</evidence>
<gene>
    <name evidence="7" type="ORF">BJ878DRAFT_538579</name>
</gene>
<evidence type="ECO:0000259" key="6">
    <source>
        <dbReference type="PROSITE" id="PS51292"/>
    </source>
</evidence>
<evidence type="ECO:0000313" key="7">
    <source>
        <dbReference type="EMBL" id="KAG9248167.1"/>
    </source>
</evidence>
<dbReference type="GO" id="GO:0008270">
    <property type="term" value="F:zinc ion binding"/>
    <property type="evidence" value="ECO:0007669"/>
    <property type="project" value="UniProtKB-KW"/>
</dbReference>
<dbReference type="Pfam" id="PF12906">
    <property type="entry name" value="RINGv"/>
    <property type="match status" value="1"/>
</dbReference>
<keyword evidence="2" id="KW-0863">Zinc-finger</keyword>
<name>A0A9P7ZA99_9HELO</name>
<sequence>MATPYGNSASWSWPEEPTKPEKPTDLPIKQENEQEYPSPVEKNLPGSRGETDWIELKPEDAIEAGPQAQSTPRQRHYVPRTCRICLEIVQPTFENIDSPSMFRPAPKVQYISSDPADGRLIRPCKCKGSSRYVHEGCLQAWRHADPGRRNNYWQCPTCKFKYQLVRMRWSSYIQSTVVQVGLTMAIMVGTIFMLGFIADPLINLWLDPYDTIASLPSEGIPRIHLNHDEGDGWLFHFAKGLASLGLVGMAKAFFIVSPWTWINLRSSGLLGGSGRSRRVGTGRERLENISWTLVLVGFITFLIATWKFVRNWCRRTLEVASDKVLDVQGDDVGDGEEEEETVREDVPTGTEDTTNTSTEAPDEATRRTAP</sequence>
<feature type="compositionally biased region" description="Basic and acidic residues" evidence="4">
    <location>
        <begin position="16"/>
        <end position="32"/>
    </location>
</feature>
<dbReference type="Proteomes" id="UP000887226">
    <property type="component" value="Unassembled WGS sequence"/>
</dbReference>
<dbReference type="Gene3D" id="3.30.40.10">
    <property type="entry name" value="Zinc/RING finger domain, C3HC4 (zinc finger)"/>
    <property type="match status" value="1"/>
</dbReference>
<feature type="compositionally biased region" description="Low complexity" evidence="4">
    <location>
        <begin position="348"/>
        <end position="358"/>
    </location>
</feature>
<feature type="region of interest" description="Disordered" evidence="4">
    <location>
        <begin position="328"/>
        <end position="370"/>
    </location>
</feature>
<dbReference type="PROSITE" id="PS51292">
    <property type="entry name" value="ZF_RING_CH"/>
    <property type="match status" value="1"/>
</dbReference>
<keyword evidence="8" id="KW-1185">Reference proteome</keyword>
<dbReference type="InterPro" id="IPR013083">
    <property type="entry name" value="Znf_RING/FYVE/PHD"/>
</dbReference>
<dbReference type="SUPFAM" id="SSF57850">
    <property type="entry name" value="RING/U-box"/>
    <property type="match status" value="1"/>
</dbReference>
<keyword evidence="5" id="KW-1133">Transmembrane helix</keyword>
<protein>
    <submittedName>
        <fullName evidence="7">RING finger domain-containing protein</fullName>
    </submittedName>
</protein>
<feature type="compositionally biased region" description="Polar residues" evidence="4">
    <location>
        <begin position="1"/>
        <end position="11"/>
    </location>
</feature>
<dbReference type="PANTHER" id="PTHR46347:SF1">
    <property type="entry name" value="RING_FYVE_PHD ZINC FINGER SUPERFAMILY PROTEIN"/>
    <property type="match status" value="1"/>
</dbReference>
<dbReference type="PANTHER" id="PTHR46347">
    <property type="entry name" value="RING/FYVE/PHD ZINC FINGER SUPERFAMILY PROTEIN"/>
    <property type="match status" value="1"/>
</dbReference>
<dbReference type="SMART" id="SM00744">
    <property type="entry name" value="RINGv"/>
    <property type="match status" value="1"/>
</dbReference>
<feature type="transmembrane region" description="Helical" evidence="5">
    <location>
        <begin position="176"/>
        <end position="198"/>
    </location>
</feature>
<keyword evidence="5" id="KW-0472">Membrane</keyword>
<proteinExistence type="predicted"/>
<evidence type="ECO:0000256" key="1">
    <source>
        <dbReference type="ARBA" id="ARBA00022723"/>
    </source>
</evidence>
<keyword evidence="3" id="KW-0862">Zinc</keyword>
<evidence type="ECO:0000256" key="2">
    <source>
        <dbReference type="ARBA" id="ARBA00022771"/>
    </source>
</evidence>
<dbReference type="OrthoDB" id="264354at2759"/>
<accession>A0A9P7ZA99</accession>